<feature type="binding site" evidence="4">
    <location>
        <begin position="1013"/>
        <end position="1020"/>
    </location>
    <ligand>
        <name>ATP</name>
        <dbReference type="ChEBI" id="CHEBI:30616"/>
    </ligand>
</feature>
<keyword evidence="2 4" id="KW-0547">Nucleotide-binding</keyword>
<evidence type="ECO:0000256" key="4">
    <source>
        <dbReference type="PROSITE-ProRule" id="PRU00289"/>
    </source>
</evidence>
<dbReference type="GO" id="GO:0005524">
    <property type="term" value="F:ATP binding"/>
    <property type="evidence" value="ECO:0007669"/>
    <property type="project" value="UniProtKB-UniRule"/>
</dbReference>
<dbReference type="RefSeq" id="WP_038804229.1">
    <property type="nucleotide sequence ID" value="NZ_CP065707.1"/>
</dbReference>
<keyword evidence="1" id="KW-0677">Repeat</keyword>
<dbReference type="EMBL" id="LQOG01000040">
    <property type="protein sequence ID" value="KXT59359.1"/>
    <property type="molecule type" value="Genomic_DNA"/>
</dbReference>
<feature type="binding site" evidence="4">
    <location>
        <begin position="666"/>
        <end position="673"/>
    </location>
    <ligand>
        <name>ATP</name>
        <dbReference type="ChEBI" id="CHEBI:30616"/>
    </ligand>
</feature>
<dbReference type="InterPro" id="IPR002543">
    <property type="entry name" value="FtsK_dom"/>
</dbReference>
<gene>
    <name evidence="7" type="primary">essC</name>
    <name evidence="7" type="ORF">I6G42_02885</name>
    <name evidence="6" type="ORF">SORDD05_01631</name>
</gene>
<dbReference type="PANTHER" id="PTHR22683:SF1">
    <property type="entry name" value="TYPE VII SECRETION SYSTEM PROTEIN ESSC"/>
    <property type="match status" value="1"/>
</dbReference>
<dbReference type="EMBL" id="CP065707">
    <property type="protein sequence ID" value="QPT02377.1"/>
    <property type="molecule type" value="Genomic_DNA"/>
</dbReference>
<evidence type="ECO:0000313" key="8">
    <source>
        <dbReference type="Proteomes" id="UP000070541"/>
    </source>
</evidence>
<dbReference type="PATRIC" id="fig|1303.76.peg.1700"/>
<proteinExistence type="predicted"/>
<dbReference type="Pfam" id="PF01580">
    <property type="entry name" value="FtsK_SpoIIIE"/>
    <property type="match status" value="2"/>
</dbReference>
<dbReference type="GO" id="GO:0016020">
    <property type="term" value="C:membrane"/>
    <property type="evidence" value="ECO:0007669"/>
    <property type="project" value="UniProtKB-SubCell"/>
</dbReference>
<dbReference type="Gene3D" id="3.40.50.300">
    <property type="entry name" value="P-loop containing nucleotide triphosphate hydrolases"/>
    <property type="match status" value="2"/>
</dbReference>
<evidence type="ECO:0000313" key="6">
    <source>
        <dbReference type="EMBL" id="KXT59359.1"/>
    </source>
</evidence>
<name>A0A139M6T5_STROR</name>
<evidence type="ECO:0000313" key="7">
    <source>
        <dbReference type="EMBL" id="QPT02377.1"/>
    </source>
</evidence>
<organism evidence="6 8">
    <name type="scientific">Streptococcus oralis</name>
    <dbReference type="NCBI Taxonomy" id="1303"/>
    <lineage>
        <taxon>Bacteria</taxon>
        <taxon>Bacillati</taxon>
        <taxon>Bacillota</taxon>
        <taxon>Bacilli</taxon>
        <taxon>Lactobacillales</taxon>
        <taxon>Streptococcaceae</taxon>
        <taxon>Streptococcus</taxon>
    </lineage>
</organism>
<dbReference type="PROSITE" id="PS50901">
    <property type="entry name" value="FTSK"/>
    <property type="match status" value="2"/>
</dbReference>
<evidence type="ECO:0000256" key="3">
    <source>
        <dbReference type="ARBA" id="ARBA00022840"/>
    </source>
</evidence>
<dbReference type="CDD" id="cd01127">
    <property type="entry name" value="TrwB_TraG_TraD_VirD4"/>
    <property type="match status" value="1"/>
</dbReference>
<evidence type="ECO:0000313" key="9">
    <source>
        <dbReference type="Proteomes" id="UP000595086"/>
    </source>
</evidence>
<dbReference type="InterPro" id="IPR050206">
    <property type="entry name" value="FtsK/SpoIIIE/SftA"/>
</dbReference>
<evidence type="ECO:0000259" key="5">
    <source>
        <dbReference type="PROSITE" id="PS50901"/>
    </source>
</evidence>
<dbReference type="InterPro" id="IPR027417">
    <property type="entry name" value="P-loop_NTPase"/>
</dbReference>
<feature type="domain" description="FtsK" evidence="5">
    <location>
        <begin position="996"/>
        <end position="1182"/>
    </location>
</feature>
<dbReference type="PANTHER" id="PTHR22683">
    <property type="entry name" value="SPORULATION PROTEIN RELATED"/>
    <property type="match status" value="1"/>
</dbReference>
<dbReference type="GO" id="GO:0007059">
    <property type="term" value="P:chromosome segregation"/>
    <property type="evidence" value="ECO:0007669"/>
    <property type="project" value="UniProtKB-KW"/>
</dbReference>
<dbReference type="Proteomes" id="UP000070541">
    <property type="component" value="Unassembled WGS sequence"/>
</dbReference>
<dbReference type="NCBIfam" id="TIGR03928">
    <property type="entry name" value="T7_EssCb_Firm"/>
    <property type="match status" value="1"/>
</dbReference>
<reference evidence="7 9" key="2">
    <citation type="submission" date="2020-12" db="EMBL/GenBank/DDBJ databases">
        <title>FDA dAtabase for Regulatory Grade micrObial Sequences (FDA-ARGOS): Supporting development and validation of Infectious Disease Dx tests.</title>
        <authorList>
            <person name="Sproer C."/>
            <person name="Gronow S."/>
            <person name="Severitt S."/>
            <person name="Schroder I."/>
            <person name="Tallon L."/>
            <person name="Sadzewicz L."/>
            <person name="Zhao X."/>
            <person name="Boylan J."/>
            <person name="Ott S."/>
            <person name="Bowen H."/>
            <person name="Vavikolanu K."/>
            <person name="Mehta A."/>
            <person name="Aluvathingal J."/>
            <person name="Nadendla S."/>
            <person name="Lowell S."/>
            <person name="Myers T."/>
            <person name="Yan Y."/>
            <person name="Sichtig H."/>
        </authorList>
    </citation>
    <scope>NUCLEOTIDE SEQUENCE [LARGE SCALE GENOMIC DNA]</scope>
    <source>
        <strain evidence="7 9">FDAARGOS_885</strain>
    </source>
</reference>
<dbReference type="SUPFAM" id="SSF52540">
    <property type="entry name" value="P-loop containing nucleoside triphosphate hydrolases"/>
    <property type="match status" value="2"/>
</dbReference>
<feature type="domain" description="FtsK" evidence="5">
    <location>
        <begin position="646"/>
        <end position="848"/>
    </location>
</feature>
<accession>A0A139M6T5</accession>
<dbReference type="GO" id="GO:0003677">
    <property type="term" value="F:DNA binding"/>
    <property type="evidence" value="ECO:0007669"/>
    <property type="project" value="InterPro"/>
</dbReference>
<evidence type="ECO:0000256" key="2">
    <source>
        <dbReference type="ARBA" id="ARBA00022741"/>
    </source>
</evidence>
<dbReference type="Proteomes" id="UP000595086">
    <property type="component" value="Chromosome"/>
</dbReference>
<dbReference type="InterPro" id="IPR023839">
    <property type="entry name" value="Firmicutes_EssC_C"/>
</dbReference>
<evidence type="ECO:0000256" key="1">
    <source>
        <dbReference type="ARBA" id="ARBA00022737"/>
    </source>
</evidence>
<protein>
    <submittedName>
        <fullName evidence="6">FtsK/SpoIIIE family protein, putative secretion system component EssC/YukA</fullName>
    </submittedName>
    <submittedName>
        <fullName evidence="7">Type VII secretion protein EssC</fullName>
    </submittedName>
</protein>
<keyword evidence="3 4" id="KW-0067">ATP-binding</keyword>
<sequence>MKAKKLEYDHQLGDQLGELHKPIYTLLIEQEKLEKIDLFEGQEVRVGTNEYTVEGRRVYRNGKELERGKSTFDKETVTLLVPEEDIFVTYIFPPQRFICSKKESADISWSISNQLFFSNNQVQVTLGESPVYLNNRLIKEEGLYPFEVGNRMKVSNYFIEKRKNQWKIGCLFEEPQLNKSQILIQEKNNEYPLDFPEYRRSPRVNPIIHSGKIIINQPPQPIKPPKNSLIRAIVPALGMFTLTAFSSIWTKGNPVMMLGMGGFSLLTAATTMSQYFEERKDTKEQEKNRIQDYEAYLLKQVSDLERYYKEETKILHYNQPSISTITELIADYDSRIYERMDYNEDFLQVSLGLGDKLSQLELQTNFDEQSKDEISQFARTVLQDYSLQKKVPITVNIFEATVGLVGNSEVTRTAVYNMLLQMAMFHSYLDVNFINLVQELRYEKDWSEWRFLPHFNMQERNIRGFVHDARSRDAVLNSFYRIIQKRSQIKREMGEKDARFKPHYVLTIMDDSHLLGHSLNEYLAKDLTELGVTVIWVKEARRLLPETITTLIEYKNQNLGQIINDEGSYSAQTFIPYPLLDCYEDSIRTLANLKHMEVEKNTIPKSVTFLELYQVREVEELQVATRWSKADTFKTLAVPLGLRGKDDQVELNLHERAHGPHGLVAGTTGSGKSEILQSYILSMAVNFSPEDVGFLTIDFKGGGMANLFKDLPHMLGSITNLDGAASARALASIKAELQKRQRLFNQFGVNHINGYTKLYKEGQKSTDKSGYPDKPLPHLFLISDEFAELKEHEPEFMTELVSTARIGRSLGVHLILATQKPSGVVNDQIWSNSRFKLALKVSDESDSNEIIKTPDAASITEPGRAYLQVGNNEIYELFQSAWSGAHYAPQTEGVQEVVDERIWLINDLGQYELLSDDLSKDENYTADQTEEITELSAVVNYIARVSKTVPLNLPDKPWLEPLETAIISPQTDIHWTDEKVLAVPFARMDIPTEQRQKDYHFDLEKMGHTVFYGSPGFGKSLALQTLVLNLARLNTPEQVQINLFDFGTNGLLPLKDLPHVVDLTRFDEEEKLLKFLKRIDQELKIRKEKFALYNVASLSQYEQKSGEKLPAILTIFDGFDTIKDTPLEEAIESMINRLLREGASLGCYVILTALRSNSLKISMSSNITSRLAFYLVDEGASKEIIGRDALIQQEIFGRAQLKEDIPYAIQVYLPISGEGDIERLYNLEEEVKLIARSWTGVCPEPIPMLPNEVTLTHFSNHPKVIEMWSRGELPIGFDKETTDPQGFVPDRDGYFEFLYDTPQQLEYCENSLIPGLNKLVNIEKILLNTNNSYKKTEVFDKIIDRDNIPSFFNDIQGEIESRHNGKEASMMYVFIPEAHMLGTLLNMKVTEDAFKKIVRNSGKVHIHFVFMGEQQAISVGYLDVDKVLKSNVPAGCVGTRFKDQNISKVQTSFSEPVVAEDETNFFVGRIGYRLRLVTDNG</sequence>
<reference evidence="6 8" key="1">
    <citation type="submission" date="2016-01" db="EMBL/GenBank/DDBJ databases">
        <title>Highly variable Streptococcus oralis are common among viridans streptococci isolated from primates.</title>
        <authorList>
            <person name="Denapaite D."/>
            <person name="Rieger M."/>
            <person name="Koendgen S."/>
            <person name="Brueckner R."/>
            <person name="Ochigava I."/>
            <person name="Kappeler P."/>
            <person name="Maetz-Rensing K."/>
            <person name="Leendertz F."/>
            <person name="Hakenbeck R."/>
        </authorList>
    </citation>
    <scope>NUCLEOTIDE SEQUENCE [LARGE SCALE GENOMIC DNA]</scope>
    <source>
        <strain evidence="6 8">DD05</strain>
    </source>
</reference>